<comment type="caution">
    <text evidence="8">The sequence shown here is derived from an EMBL/GenBank/DDBJ whole genome shotgun (WGS) entry which is preliminary data.</text>
</comment>
<dbReference type="SFLD" id="SFLDS00029">
    <property type="entry name" value="Radical_SAM"/>
    <property type="match status" value="1"/>
</dbReference>
<evidence type="ECO:0000256" key="6">
    <source>
        <dbReference type="ARBA" id="ARBA00023014"/>
    </source>
</evidence>
<dbReference type="RefSeq" id="WP_192905309.1">
    <property type="nucleotide sequence ID" value="NZ_JADBFD010000007.1"/>
</dbReference>
<comment type="cofactor">
    <cofactor evidence="1">
        <name>[4Fe-4S] cluster</name>
        <dbReference type="ChEBI" id="CHEBI:49883"/>
    </cofactor>
</comment>
<evidence type="ECO:0000256" key="4">
    <source>
        <dbReference type="ARBA" id="ARBA00022723"/>
    </source>
</evidence>
<dbReference type="InterPro" id="IPR007197">
    <property type="entry name" value="rSAM"/>
</dbReference>
<evidence type="ECO:0000256" key="3">
    <source>
        <dbReference type="ARBA" id="ARBA00022691"/>
    </source>
</evidence>
<dbReference type="PROSITE" id="PS51918">
    <property type="entry name" value="RADICAL_SAM"/>
    <property type="match status" value="1"/>
</dbReference>
<keyword evidence="6" id="KW-0411">Iron-sulfur</keyword>
<keyword evidence="4" id="KW-0479">Metal-binding</keyword>
<evidence type="ECO:0000313" key="9">
    <source>
        <dbReference type="Proteomes" id="UP000618926"/>
    </source>
</evidence>
<dbReference type="NCBIfam" id="TIGR04085">
    <property type="entry name" value="rSAM_more_4Fe4S"/>
    <property type="match status" value="1"/>
</dbReference>
<keyword evidence="9" id="KW-1185">Reference proteome</keyword>
<proteinExistence type="predicted"/>
<keyword evidence="5" id="KW-0408">Iron</keyword>
<dbReference type="Gene3D" id="3.20.20.70">
    <property type="entry name" value="Aldolase class I"/>
    <property type="match status" value="1"/>
</dbReference>
<name>A0ABR9NTK3_9BACT</name>
<evidence type="ECO:0000313" key="8">
    <source>
        <dbReference type="EMBL" id="MBE2887584.1"/>
    </source>
</evidence>
<sequence>MVLSRHVIITPCPDRPGTSILFSAKRGALILVDDELLAAIGAGGLDADEEQILAELGFLVPDHASEQQEMRSFIDESNRVSRSFSALVILNLSCNLACSYCFEGNRRGAHFMDDGTADRLVAYLISGPVAEGRSLSLRFYGGEPLLSVPTIRRIARPLKKVMDARGLSFSFSLTTNGTLLTRELVEELIPLGLVGATVTLDGPPDVHDAARPFVGGEGSFSVILANLKAVADLIALEIGGNFTPETYREYPRLFDLLVAEGLGPERLALMRFNAVMSAGENRALPEFTGGCASVNEPWLKDATLFIREELLRRGFPAPGLSPHFCAIEAEDSLIVNHDGTFYRCPAFIGIEGLAAGSLNDGPSDHAASHGLGGWKNEECLSCAYLPLCFGGCRYYGYLEHGRIDRVSCGRDLFDAIVGPFLALEVKYRHQPGEDSTDTDGDPD</sequence>
<organism evidence="8 9">
    <name type="scientific">Geobacter anodireducens</name>
    <dbReference type="NCBI Taxonomy" id="1340425"/>
    <lineage>
        <taxon>Bacteria</taxon>
        <taxon>Pseudomonadati</taxon>
        <taxon>Thermodesulfobacteriota</taxon>
        <taxon>Desulfuromonadia</taxon>
        <taxon>Geobacterales</taxon>
        <taxon>Geobacteraceae</taxon>
        <taxon>Geobacter</taxon>
    </lineage>
</organism>
<dbReference type="PANTHER" id="PTHR43787">
    <property type="entry name" value="FEMO COFACTOR BIOSYNTHESIS PROTEIN NIFB-RELATED"/>
    <property type="match status" value="1"/>
</dbReference>
<protein>
    <submittedName>
        <fullName evidence="8">Geopeptide radical SAM maturase</fullName>
    </submittedName>
</protein>
<evidence type="ECO:0000259" key="7">
    <source>
        <dbReference type="PROSITE" id="PS51918"/>
    </source>
</evidence>
<dbReference type="InterPro" id="IPR026322">
    <property type="entry name" value="Geopep_mat_rSAM"/>
</dbReference>
<dbReference type="SUPFAM" id="SSF102114">
    <property type="entry name" value="Radical SAM enzymes"/>
    <property type="match status" value="1"/>
</dbReference>
<evidence type="ECO:0000256" key="2">
    <source>
        <dbReference type="ARBA" id="ARBA00022485"/>
    </source>
</evidence>
<evidence type="ECO:0000256" key="1">
    <source>
        <dbReference type="ARBA" id="ARBA00001966"/>
    </source>
</evidence>
<dbReference type="CDD" id="cd01335">
    <property type="entry name" value="Radical_SAM"/>
    <property type="match status" value="1"/>
</dbReference>
<accession>A0ABR9NTK3</accession>
<dbReference type="SFLD" id="SFLDG01067">
    <property type="entry name" value="SPASM/twitch_domain_containing"/>
    <property type="match status" value="1"/>
</dbReference>
<dbReference type="InterPro" id="IPR023867">
    <property type="entry name" value="Sulphatase_maturase_rSAM"/>
</dbReference>
<dbReference type="PANTHER" id="PTHR43787:SF3">
    <property type="entry name" value="ARYLSULFATASE REGULATORY PROTEIN"/>
    <property type="match status" value="1"/>
</dbReference>
<dbReference type="EMBL" id="JADBFD010000007">
    <property type="protein sequence ID" value="MBE2887584.1"/>
    <property type="molecule type" value="Genomic_DNA"/>
</dbReference>
<dbReference type="SFLD" id="SFLDG01384">
    <property type="entry name" value="thioether_bond_formation_requi"/>
    <property type="match status" value="1"/>
</dbReference>
<keyword evidence="2" id="KW-0004">4Fe-4S</keyword>
<dbReference type="InterPro" id="IPR013785">
    <property type="entry name" value="Aldolase_TIM"/>
</dbReference>
<dbReference type="InterPro" id="IPR023885">
    <property type="entry name" value="4Fe4S-binding_SPASM_dom"/>
</dbReference>
<dbReference type="SFLD" id="SFLDG01386">
    <property type="entry name" value="main_SPASM_domain-containing"/>
    <property type="match status" value="1"/>
</dbReference>
<dbReference type="NCBIfam" id="TIGR04280">
    <property type="entry name" value="geopep_mat_rSAM"/>
    <property type="match status" value="1"/>
</dbReference>
<dbReference type="InterPro" id="IPR058240">
    <property type="entry name" value="rSAM_sf"/>
</dbReference>
<dbReference type="Proteomes" id="UP000618926">
    <property type="component" value="Unassembled WGS sequence"/>
</dbReference>
<evidence type="ECO:0000256" key="5">
    <source>
        <dbReference type="ARBA" id="ARBA00023004"/>
    </source>
</evidence>
<feature type="domain" description="Radical SAM core" evidence="7">
    <location>
        <begin position="80"/>
        <end position="316"/>
    </location>
</feature>
<dbReference type="Pfam" id="PF04055">
    <property type="entry name" value="Radical_SAM"/>
    <property type="match status" value="1"/>
</dbReference>
<keyword evidence="3" id="KW-0949">S-adenosyl-L-methionine</keyword>
<gene>
    <name evidence="8" type="primary">gptM</name>
    <name evidence="8" type="ORF">IIE05_06335</name>
</gene>
<reference evidence="8 9" key="1">
    <citation type="submission" date="2020-10" db="EMBL/GenBank/DDBJ databases">
        <title>Investigation of anaerobic biodegradation of phenanthrene by a sulfate-dependent Geobacter anodireducens strain PheS2.</title>
        <authorList>
            <person name="Zhang Z."/>
        </authorList>
    </citation>
    <scope>NUCLEOTIDE SEQUENCE [LARGE SCALE GENOMIC DNA]</scope>
    <source>
        <strain evidence="8 9">PheS2</strain>
    </source>
</reference>